<keyword evidence="1" id="KW-0472">Membrane</keyword>
<accession>A0ABU5UYS8</accession>
<comment type="caution">
    <text evidence="2">The sequence shown here is derived from an EMBL/GenBank/DDBJ whole genome shotgun (WGS) entry which is preliminary data.</text>
</comment>
<proteinExistence type="predicted"/>
<feature type="transmembrane region" description="Helical" evidence="1">
    <location>
        <begin position="36"/>
        <end position="53"/>
    </location>
</feature>
<sequence length="198" mass="21938">MDAHDNIYAPPQVPLETRSAERPALPPFYVVSLRKLVLLSIATVGLYSLYWFWRHWKLHKLDRKLDIWPVPRAIFAIFFAHGLNEEIDHRLRRAGQRHDWSPGTWATVYVVSAIIGQIISRLPDAMLAPGPSFGLAMLTVGGGTLAMVQAQRAANLACGDPTGSANARLTPLNWLWLVLGGLFWLLVLVGLALPLGDS</sequence>
<keyword evidence="3" id="KW-1185">Reference proteome</keyword>
<organism evidence="2 3">
    <name type="scientific">Stenotrophomonas capsici</name>
    <dbReference type="NCBI Taxonomy" id="3110230"/>
    <lineage>
        <taxon>Bacteria</taxon>
        <taxon>Pseudomonadati</taxon>
        <taxon>Pseudomonadota</taxon>
        <taxon>Gammaproteobacteria</taxon>
        <taxon>Lysobacterales</taxon>
        <taxon>Lysobacteraceae</taxon>
        <taxon>Stenotrophomonas</taxon>
    </lineage>
</organism>
<reference evidence="2 3" key="1">
    <citation type="submission" date="2023-12" db="EMBL/GenBank/DDBJ databases">
        <title>Stenotrophomonas guangdongensis sp. nov., isolated from wilted pepper plants (Capsicum annuum).</title>
        <authorList>
            <person name="Qiu M."/>
            <person name="Li Y."/>
            <person name="Liu Q."/>
            <person name="Zhang X."/>
            <person name="Huang Y."/>
            <person name="Guo R."/>
            <person name="Hu M."/>
            <person name="Zhou J."/>
            <person name="Zhou X."/>
        </authorList>
    </citation>
    <scope>NUCLEOTIDE SEQUENCE [LARGE SCALE GENOMIC DNA]</scope>
    <source>
        <strain evidence="2 3">MH1</strain>
    </source>
</reference>
<keyword evidence="1" id="KW-1133">Transmembrane helix</keyword>
<feature type="transmembrane region" description="Helical" evidence="1">
    <location>
        <begin position="174"/>
        <end position="195"/>
    </location>
</feature>
<dbReference type="RefSeq" id="WP_323437749.1">
    <property type="nucleotide sequence ID" value="NZ_JAYFUH010000047.1"/>
</dbReference>
<protein>
    <recommendedName>
        <fullName evidence="4">Transmembrane protein</fullName>
    </recommendedName>
</protein>
<feature type="transmembrane region" description="Helical" evidence="1">
    <location>
        <begin position="132"/>
        <end position="154"/>
    </location>
</feature>
<evidence type="ECO:0000256" key="1">
    <source>
        <dbReference type="SAM" id="Phobius"/>
    </source>
</evidence>
<keyword evidence="1" id="KW-0812">Transmembrane</keyword>
<dbReference type="Proteomes" id="UP001301653">
    <property type="component" value="Unassembled WGS sequence"/>
</dbReference>
<evidence type="ECO:0000313" key="2">
    <source>
        <dbReference type="EMBL" id="MEA5666238.1"/>
    </source>
</evidence>
<evidence type="ECO:0000313" key="3">
    <source>
        <dbReference type="Proteomes" id="UP001301653"/>
    </source>
</evidence>
<name>A0ABU5UYS8_9GAMM</name>
<dbReference type="EMBL" id="JAYFUH010000047">
    <property type="protein sequence ID" value="MEA5666238.1"/>
    <property type="molecule type" value="Genomic_DNA"/>
</dbReference>
<gene>
    <name evidence="2" type="ORF">VA603_01625</name>
</gene>
<evidence type="ECO:0008006" key="4">
    <source>
        <dbReference type="Google" id="ProtNLM"/>
    </source>
</evidence>
<feature type="transmembrane region" description="Helical" evidence="1">
    <location>
        <begin position="103"/>
        <end position="120"/>
    </location>
</feature>